<dbReference type="KEGG" id="nnu:104598918"/>
<reference evidence="2" key="1">
    <citation type="submission" date="2025-08" db="UniProtKB">
        <authorList>
            <consortium name="RefSeq"/>
        </authorList>
    </citation>
    <scope>IDENTIFICATION</scope>
</reference>
<accession>A0A1U8ACP9</accession>
<dbReference type="PANTHER" id="PTHR33509">
    <property type="entry name" value="LATE EMBRYOGENIS ABUNDANT PROTEIN 2-RELATED"/>
    <property type="match status" value="1"/>
</dbReference>
<gene>
    <name evidence="2" type="primary">LOC104598918</name>
</gene>
<dbReference type="PANTHER" id="PTHR33509:SF5">
    <property type="entry name" value="PROTEIN SENESCENCE-ASSOCIATED GENE 21, MITOCHONDRIAL"/>
    <property type="match status" value="1"/>
</dbReference>
<keyword evidence="1" id="KW-1185">Reference proteome</keyword>
<dbReference type="GO" id="GO:0006950">
    <property type="term" value="P:response to stress"/>
    <property type="evidence" value="ECO:0000318"/>
    <property type="project" value="GO_Central"/>
</dbReference>
<dbReference type="OrthoDB" id="1936089at2759"/>
<evidence type="ECO:0000313" key="1">
    <source>
        <dbReference type="Proteomes" id="UP000189703"/>
    </source>
</evidence>
<proteinExistence type="predicted"/>
<dbReference type="AlphaFoldDB" id="A0A1U8ACP9"/>
<organism evidence="1 2">
    <name type="scientific">Nelumbo nucifera</name>
    <name type="common">Sacred lotus</name>
    <dbReference type="NCBI Taxonomy" id="4432"/>
    <lineage>
        <taxon>Eukaryota</taxon>
        <taxon>Viridiplantae</taxon>
        <taxon>Streptophyta</taxon>
        <taxon>Embryophyta</taxon>
        <taxon>Tracheophyta</taxon>
        <taxon>Spermatophyta</taxon>
        <taxon>Magnoliopsida</taxon>
        <taxon>Proteales</taxon>
        <taxon>Nelumbonaceae</taxon>
        <taxon>Nelumbo</taxon>
    </lineage>
</organism>
<dbReference type="RefSeq" id="XP_010259514.1">
    <property type="nucleotide sequence ID" value="XM_010261212.2"/>
</dbReference>
<protein>
    <submittedName>
        <fullName evidence="2">Late embryogenesis abundant protein Lea5</fullName>
    </submittedName>
</protein>
<dbReference type="InterPro" id="IPR004926">
    <property type="entry name" value="LEA_3a"/>
</dbReference>
<dbReference type="Proteomes" id="UP000189703">
    <property type="component" value="Unplaced"/>
</dbReference>
<dbReference type="GeneID" id="104598918"/>
<dbReference type="FunCoup" id="A0A1U8ACP9">
    <property type="interactions" value="715"/>
</dbReference>
<evidence type="ECO:0000313" key="2">
    <source>
        <dbReference type="RefSeq" id="XP_010259514.1"/>
    </source>
</evidence>
<name>A0A1U8ACP9_NELNU</name>
<dbReference type="eggNOG" id="ENOG502S70H">
    <property type="taxonomic scope" value="Eukaryota"/>
</dbReference>
<dbReference type="Pfam" id="PF03242">
    <property type="entry name" value="LEA_3a"/>
    <property type="match status" value="1"/>
</dbReference>
<dbReference type="OMA" id="THANKEI"/>
<dbReference type="InParanoid" id="A0A1U8ACP9"/>
<sequence length="101" mass="10895">MARSLSNAKLFFALVDGVSVAISRRGYSAAAAASSSVVRGGARSGIGNQGMEKVMMKEESAASSWIPDPITGYYRPENHGEEIDVAELRRVLLNQKIRPQN</sequence>